<dbReference type="EMBL" id="GBRH01257672">
    <property type="protein sequence ID" value="JAD40223.1"/>
    <property type="molecule type" value="Transcribed_RNA"/>
</dbReference>
<reference evidence="1" key="2">
    <citation type="journal article" date="2015" name="Data Brief">
        <title>Shoot transcriptome of the giant reed, Arundo donax.</title>
        <authorList>
            <person name="Barrero R.A."/>
            <person name="Guerrero F.D."/>
            <person name="Moolhuijzen P."/>
            <person name="Goolsby J.A."/>
            <person name="Tidwell J."/>
            <person name="Bellgard S.E."/>
            <person name="Bellgard M.I."/>
        </authorList>
    </citation>
    <scope>NUCLEOTIDE SEQUENCE</scope>
    <source>
        <tissue evidence="1">Shoot tissue taken approximately 20 cm above the soil surface</tissue>
    </source>
</reference>
<organism evidence="1">
    <name type="scientific">Arundo donax</name>
    <name type="common">Giant reed</name>
    <name type="synonym">Donax arundinaceus</name>
    <dbReference type="NCBI Taxonomy" id="35708"/>
    <lineage>
        <taxon>Eukaryota</taxon>
        <taxon>Viridiplantae</taxon>
        <taxon>Streptophyta</taxon>
        <taxon>Embryophyta</taxon>
        <taxon>Tracheophyta</taxon>
        <taxon>Spermatophyta</taxon>
        <taxon>Magnoliopsida</taxon>
        <taxon>Liliopsida</taxon>
        <taxon>Poales</taxon>
        <taxon>Poaceae</taxon>
        <taxon>PACMAD clade</taxon>
        <taxon>Arundinoideae</taxon>
        <taxon>Arundineae</taxon>
        <taxon>Arundo</taxon>
    </lineage>
</organism>
<evidence type="ECO:0000313" key="1">
    <source>
        <dbReference type="EMBL" id="JAD40223.1"/>
    </source>
</evidence>
<accession>A0A0A8ZRC3</accession>
<reference evidence="1" key="1">
    <citation type="submission" date="2014-09" db="EMBL/GenBank/DDBJ databases">
        <authorList>
            <person name="Magalhaes I.L.F."/>
            <person name="Oliveira U."/>
            <person name="Santos F.R."/>
            <person name="Vidigal T.H.D.A."/>
            <person name="Brescovit A.D."/>
            <person name="Santos A.J."/>
        </authorList>
    </citation>
    <scope>NUCLEOTIDE SEQUENCE</scope>
    <source>
        <tissue evidence="1">Shoot tissue taken approximately 20 cm above the soil surface</tissue>
    </source>
</reference>
<sequence>MAIFLAQLHLVLLPTRPGLPLEGGESEKLRASV</sequence>
<dbReference type="AlphaFoldDB" id="A0A0A8ZRC3"/>
<name>A0A0A8ZRC3_ARUDO</name>
<protein>
    <submittedName>
        <fullName evidence="1">Uncharacterized protein</fullName>
    </submittedName>
</protein>
<proteinExistence type="predicted"/>